<evidence type="ECO:0000313" key="13">
    <source>
        <dbReference type="EMBL" id="BAP57354.1"/>
    </source>
</evidence>
<dbReference type="Pfam" id="PF00483">
    <property type="entry name" value="NTP_transferase"/>
    <property type="match status" value="1"/>
</dbReference>
<dbReference type="UniPathway" id="UPA00126">
    <property type="reaction ID" value="UER00930"/>
</dbReference>
<evidence type="ECO:0000313" key="14">
    <source>
        <dbReference type="Proteomes" id="UP000031623"/>
    </source>
</evidence>
<keyword evidence="6" id="KW-0547">Nucleotide-binding</keyword>
<feature type="domain" description="Mannose-6-phosphate isomerase type II C-terminal" evidence="11">
    <location>
        <begin position="351"/>
        <end position="465"/>
    </location>
</feature>
<dbReference type="GO" id="GO:0005525">
    <property type="term" value="F:GTP binding"/>
    <property type="evidence" value="ECO:0007669"/>
    <property type="project" value="UniProtKB-KW"/>
</dbReference>
<organism evidence="13 14">
    <name type="scientific">Thioploca ingrica</name>
    <dbReference type="NCBI Taxonomy" id="40754"/>
    <lineage>
        <taxon>Bacteria</taxon>
        <taxon>Pseudomonadati</taxon>
        <taxon>Pseudomonadota</taxon>
        <taxon>Gammaproteobacteria</taxon>
        <taxon>Thiotrichales</taxon>
        <taxon>Thiotrichaceae</taxon>
        <taxon>Thioploca</taxon>
    </lineage>
</organism>
<comment type="similarity">
    <text evidence="2 9">Belongs to the mannose-6-phosphate isomerase type 2 family.</text>
</comment>
<dbReference type="Gene3D" id="3.90.550.10">
    <property type="entry name" value="Spore Coat Polysaccharide Biosynthesis Protein SpsA, Chain A"/>
    <property type="match status" value="1"/>
</dbReference>
<evidence type="ECO:0000256" key="9">
    <source>
        <dbReference type="RuleBase" id="RU004190"/>
    </source>
</evidence>
<dbReference type="InterPro" id="IPR051161">
    <property type="entry name" value="Mannose-6P_isomerase_type2"/>
</dbReference>
<keyword evidence="4 13" id="KW-0808">Transferase</keyword>
<evidence type="ECO:0000256" key="4">
    <source>
        <dbReference type="ARBA" id="ARBA00022679"/>
    </source>
</evidence>
<feature type="domain" description="Nucleotidyl transferase" evidence="10">
    <location>
        <begin position="4"/>
        <end position="286"/>
    </location>
</feature>
<evidence type="ECO:0000256" key="2">
    <source>
        <dbReference type="ARBA" id="ARBA00006115"/>
    </source>
</evidence>
<dbReference type="AlphaFoldDB" id="A0A090AIY2"/>
<dbReference type="Proteomes" id="UP000031623">
    <property type="component" value="Chromosome"/>
</dbReference>
<dbReference type="SUPFAM" id="SSF51182">
    <property type="entry name" value="RmlC-like cupins"/>
    <property type="match status" value="1"/>
</dbReference>
<dbReference type="InterPro" id="IPR014710">
    <property type="entry name" value="RmlC-like_jellyroll"/>
</dbReference>
<accession>A0A090AIY2</accession>
<dbReference type="InterPro" id="IPR029044">
    <property type="entry name" value="Nucleotide-diphossugar_trans"/>
</dbReference>
<dbReference type="PANTHER" id="PTHR46390">
    <property type="entry name" value="MANNOSE-1-PHOSPHATE GUANYLYLTRANSFERASE"/>
    <property type="match status" value="1"/>
</dbReference>
<dbReference type="InterPro" id="IPR001538">
    <property type="entry name" value="Man6P_isomerase-2_C"/>
</dbReference>
<dbReference type="Pfam" id="PF22640">
    <property type="entry name" value="ManC_GMP_beta-helix"/>
    <property type="match status" value="1"/>
</dbReference>
<dbReference type="FunFam" id="2.60.120.10:FF:000032">
    <property type="entry name" value="Mannose-1-phosphate guanylyltransferase/mannose-6-phosphate isomerase"/>
    <property type="match status" value="1"/>
</dbReference>
<protein>
    <recommendedName>
        <fullName evidence="3">mannose-1-phosphate guanylyltransferase</fullName>
        <ecNumber evidence="3">2.7.7.13</ecNumber>
    </recommendedName>
</protein>
<dbReference type="FunFam" id="3.90.550.10:FF:000046">
    <property type="entry name" value="Mannose-1-phosphate guanylyltransferase (GDP)"/>
    <property type="match status" value="1"/>
</dbReference>
<evidence type="ECO:0000256" key="6">
    <source>
        <dbReference type="ARBA" id="ARBA00022741"/>
    </source>
</evidence>
<dbReference type="InterPro" id="IPR049577">
    <property type="entry name" value="GMPP_N"/>
</dbReference>
<comment type="catalytic activity">
    <reaction evidence="8">
        <text>alpha-D-mannose 1-phosphate + GTP + H(+) = GDP-alpha-D-mannose + diphosphate</text>
        <dbReference type="Rhea" id="RHEA:15229"/>
        <dbReference type="ChEBI" id="CHEBI:15378"/>
        <dbReference type="ChEBI" id="CHEBI:33019"/>
        <dbReference type="ChEBI" id="CHEBI:37565"/>
        <dbReference type="ChEBI" id="CHEBI:57527"/>
        <dbReference type="ChEBI" id="CHEBI:58409"/>
        <dbReference type="EC" id="2.7.7.13"/>
    </reaction>
</comment>
<dbReference type="OrthoDB" id="9806359at2"/>
<dbReference type="GO" id="GO:0009298">
    <property type="term" value="P:GDP-mannose biosynthetic process"/>
    <property type="evidence" value="ECO:0007669"/>
    <property type="project" value="UniProtKB-UniPathway"/>
</dbReference>
<dbReference type="InterPro" id="IPR005835">
    <property type="entry name" value="NTP_transferase_dom"/>
</dbReference>
<feature type="domain" description="MannoseP isomerase/GMP-like beta-helix" evidence="12">
    <location>
        <begin position="300"/>
        <end position="347"/>
    </location>
</feature>
<gene>
    <name evidence="13" type="ORF">THII_3057</name>
</gene>
<evidence type="ECO:0000256" key="7">
    <source>
        <dbReference type="ARBA" id="ARBA00023134"/>
    </source>
</evidence>
<dbReference type="InterPro" id="IPR006375">
    <property type="entry name" value="Man1P_GuaTrfase/Man6P_Isoase"/>
</dbReference>
<reference evidence="13" key="1">
    <citation type="journal article" date="2014" name="ISME J.">
        <title>Ecophysiology of Thioploca ingrica as revealed by the complete genome sequence supplemented with proteomic evidence.</title>
        <authorList>
            <person name="Kojima H."/>
            <person name="Ogura Y."/>
            <person name="Yamamoto N."/>
            <person name="Togashi T."/>
            <person name="Mori H."/>
            <person name="Watanabe T."/>
            <person name="Nemoto F."/>
            <person name="Kurokawa K."/>
            <person name="Hayashi T."/>
            <person name="Fukui M."/>
        </authorList>
    </citation>
    <scope>NUCLEOTIDE SEQUENCE [LARGE SCALE GENOMIC DNA]</scope>
</reference>
<keyword evidence="7" id="KW-0342">GTP-binding</keyword>
<dbReference type="EMBL" id="AP014633">
    <property type="protein sequence ID" value="BAP57354.1"/>
    <property type="molecule type" value="Genomic_DNA"/>
</dbReference>
<dbReference type="KEGG" id="tig:THII_3057"/>
<dbReference type="NCBIfam" id="TIGR01479">
    <property type="entry name" value="GMP_PMI"/>
    <property type="match status" value="1"/>
</dbReference>
<name>A0A090AIY2_9GAMM</name>
<dbReference type="InterPro" id="IPR011051">
    <property type="entry name" value="RmlC_Cupin_sf"/>
</dbReference>
<dbReference type="SUPFAM" id="SSF53448">
    <property type="entry name" value="Nucleotide-diphospho-sugar transferases"/>
    <property type="match status" value="1"/>
</dbReference>
<evidence type="ECO:0000256" key="1">
    <source>
        <dbReference type="ARBA" id="ARBA00004823"/>
    </source>
</evidence>
<evidence type="ECO:0000259" key="11">
    <source>
        <dbReference type="Pfam" id="PF01050"/>
    </source>
</evidence>
<dbReference type="Pfam" id="PF01050">
    <property type="entry name" value="MannoseP_isomer"/>
    <property type="match status" value="1"/>
</dbReference>
<dbReference type="InterPro" id="IPR054566">
    <property type="entry name" value="ManC/GMP-like_b-helix"/>
</dbReference>
<dbReference type="Gene3D" id="2.60.120.10">
    <property type="entry name" value="Jelly Rolls"/>
    <property type="match status" value="1"/>
</dbReference>
<comment type="pathway">
    <text evidence="1">Nucleotide-sugar biosynthesis; GDP-alpha-D-mannose biosynthesis; GDP-alpha-D-mannose from alpha-D-mannose 1-phosphate (GTP route): step 1/1.</text>
</comment>
<keyword evidence="14" id="KW-1185">Reference proteome</keyword>
<evidence type="ECO:0000259" key="10">
    <source>
        <dbReference type="Pfam" id="PF00483"/>
    </source>
</evidence>
<dbReference type="STRING" id="40754.THII_3057"/>
<evidence type="ECO:0000256" key="3">
    <source>
        <dbReference type="ARBA" id="ARBA00012387"/>
    </source>
</evidence>
<evidence type="ECO:0000256" key="8">
    <source>
        <dbReference type="ARBA" id="ARBA00047343"/>
    </source>
</evidence>
<dbReference type="EC" id="2.7.7.13" evidence="3"/>
<dbReference type="PANTHER" id="PTHR46390:SF1">
    <property type="entry name" value="MANNOSE-1-PHOSPHATE GUANYLYLTRANSFERASE"/>
    <property type="match status" value="1"/>
</dbReference>
<dbReference type="GO" id="GO:0000271">
    <property type="term" value="P:polysaccharide biosynthetic process"/>
    <property type="evidence" value="ECO:0007669"/>
    <property type="project" value="InterPro"/>
</dbReference>
<proteinExistence type="inferred from homology"/>
<evidence type="ECO:0000259" key="12">
    <source>
        <dbReference type="Pfam" id="PF22640"/>
    </source>
</evidence>
<keyword evidence="5" id="KW-0548">Nucleotidyltransferase</keyword>
<dbReference type="GO" id="GO:0004475">
    <property type="term" value="F:mannose-1-phosphate guanylyltransferase (GTP) activity"/>
    <property type="evidence" value="ECO:0007669"/>
    <property type="project" value="UniProtKB-EC"/>
</dbReference>
<sequence length="470" mass="52192">MLTPVILSGGSGSRLWPLSREHYPKQLLALIGEDTLLQATVKRLIGLPGQSAPLMVCNETHRFLVAEQLRRIGVSPSHIILEPIGRNTAPATAIAALISMSYHPETLLLILPADHLIAQVETFQNAVKAGIPLAQAGYLVTFGVVPTHPETGYGYINARESIEDTVVLSVDRFVEKPDFETAKQYVDSGEYYWNSGMFLFKASRYLEELEKFAPDIVGACRQAIDNALEDKDFLRLDPAAFKACPSNSIDYAVMEHTHAAAVVPLDAGWNDVGAWSSLWEVSEQDSDGNVIIGDVLVENVRNCYLRADNRLLAAIGIEDHIIVETADAILVVHKDQVQSVKNIVSRLKAADRPEAHLHRKVYRPWGSYEGIDNESRFQVKHITVNPGASLSLQMHYHRSEHWVVVKGTAQITRGEDTFILSENQSTYIPLGVKHRLANPGKLPLEIIEIQSGSYLGEDDIVRYEDVYGRE</sequence>
<evidence type="ECO:0000256" key="5">
    <source>
        <dbReference type="ARBA" id="ARBA00022695"/>
    </source>
</evidence>
<dbReference type="CDD" id="cd02509">
    <property type="entry name" value="GDP-M1P_Guanylyltransferase"/>
    <property type="match status" value="1"/>
</dbReference>
<dbReference type="HOGENOM" id="CLU_035527_1_0_6"/>
<dbReference type="CDD" id="cd02213">
    <property type="entry name" value="cupin_PMI_typeII_C"/>
    <property type="match status" value="1"/>
</dbReference>